<accession>A0AAV2RAZ1</accession>
<dbReference type="EMBL" id="CAXKWB010019300">
    <property type="protein sequence ID" value="CAL4121810.1"/>
    <property type="molecule type" value="Genomic_DNA"/>
</dbReference>
<evidence type="ECO:0008006" key="6">
    <source>
        <dbReference type="Google" id="ProtNLM"/>
    </source>
</evidence>
<dbReference type="PANTHER" id="PTHR33562">
    <property type="entry name" value="ATILLA, ISOFORM B-RELATED-RELATED"/>
    <property type="match status" value="1"/>
</dbReference>
<dbReference type="SUPFAM" id="SSF57302">
    <property type="entry name" value="Snake toxin-like"/>
    <property type="match status" value="1"/>
</dbReference>
<feature type="signal peptide" evidence="3">
    <location>
        <begin position="1"/>
        <end position="19"/>
    </location>
</feature>
<dbReference type="AlphaFoldDB" id="A0AAV2RAZ1"/>
<dbReference type="PANTHER" id="PTHR33562:SF14">
    <property type="entry name" value="PROTEIN QUIVER"/>
    <property type="match status" value="1"/>
</dbReference>
<dbReference type="GO" id="GO:0032222">
    <property type="term" value="P:regulation of synaptic transmission, cholinergic"/>
    <property type="evidence" value="ECO:0007669"/>
    <property type="project" value="InterPro"/>
</dbReference>
<dbReference type="GO" id="GO:0030431">
    <property type="term" value="P:sleep"/>
    <property type="evidence" value="ECO:0007669"/>
    <property type="project" value="InterPro"/>
</dbReference>
<evidence type="ECO:0000313" key="5">
    <source>
        <dbReference type="Proteomes" id="UP001497623"/>
    </source>
</evidence>
<gene>
    <name evidence="4" type="ORF">MNOR_LOCUS22672</name>
</gene>
<dbReference type="PROSITE" id="PS51257">
    <property type="entry name" value="PROKAR_LIPOPROTEIN"/>
    <property type="match status" value="1"/>
</dbReference>
<feature type="chain" id="PRO_5043685363" description="Protein sleepless" evidence="3">
    <location>
        <begin position="20"/>
        <end position="139"/>
    </location>
</feature>
<protein>
    <recommendedName>
        <fullName evidence="6">Protein sleepless</fullName>
    </recommendedName>
</protein>
<keyword evidence="2" id="KW-0325">Glycoprotein</keyword>
<dbReference type="InterPro" id="IPR045860">
    <property type="entry name" value="Snake_toxin-like_sf"/>
</dbReference>
<keyword evidence="1 3" id="KW-0732">Signal</keyword>
<sequence>MKTLVAIVFISTFLHAVSGLSCFQCNSHKDVGCMDAKKSFNEECGTDDDGKEYTVCRKIYMHLEMDVGKYHPAEERVHRDCGHLGMEDPEKNCYYKSGYNTRSFVCHCDSDGCNAAGQIAPTLAALLPIAVVAALRGMF</sequence>
<dbReference type="Pfam" id="PF17064">
    <property type="entry name" value="QVR"/>
    <property type="match status" value="1"/>
</dbReference>
<name>A0AAV2RAZ1_MEGNR</name>
<dbReference type="InterPro" id="IPR031424">
    <property type="entry name" value="QVR-like"/>
</dbReference>
<comment type="caution">
    <text evidence="4">The sequence shown here is derived from an EMBL/GenBank/DDBJ whole genome shotgun (WGS) entry which is preliminary data.</text>
</comment>
<evidence type="ECO:0000256" key="2">
    <source>
        <dbReference type="ARBA" id="ARBA00023180"/>
    </source>
</evidence>
<reference evidence="4 5" key="1">
    <citation type="submission" date="2024-05" db="EMBL/GenBank/DDBJ databases">
        <authorList>
            <person name="Wallberg A."/>
        </authorList>
    </citation>
    <scope>NUCLEOTIDE SEQUENCE [LARGE SCALE GENOMIC DNA]</scope>
</reference>
<dbReference type="InterPro" id="IPR050975">
    <property type="entry name" value="Sleep_regulator"/>
</dbReference>
<evidence type="ECO:0000256" key="1">
    <source>
        <dbReference type="ARBA" id="ARBA00022729"/>
    </source>
</evidence>
<organism evidence="4 5">
    <name type="scientific">Meganyctiphanes norvegica</name>
    <name type="common">Northern krill</name>
    <name type="synonym">Thysanopoda norvegica</name>
    <dbReference type="NCBI Taxonomy" id="48144"/>
    <lineage>
        <taxon>Eukaryota</taxon>
        <taxon>Metazoa</taxon>
        <taxon>Ecdysozoa</taxon>
        <taxon>Arthropoda</taxon>
        <taxon>Crustacea</taxon>
        <taxon>Multicrustacea</taxon>
        <taxon>Malacostraca</taxon>
        <taxon>Eumalacostraca</taxon>
        <taxon>Eucarida</taxon>
        <taxon>Euphausiacea</taxon>
        <taxon>Euphausiidae</taxon>
        <taxon>Meganyctiphanes</taxon>
    </lineage>
</organism>
<evidence type="ECO:0000313" key="4">
    <source>
        <dbReference type="EMBL" id="CAL4121810.1"/>
    </source>
</evidence>
<dbReference type="Proteomes" id="UP001497623">
    <property type="component" value="Unassembled WGS sequence"/>
</dbReference>
<evidence type="ECO:0000256" key="3">
    <source>
        <dbReference type="SAM" id="SignalP"/>
    </source>
</evidence>
<proteinExistence type="predicted"/>
<keyword evidence="5" id="KW-1185">Reference proteome</keyword>